<reference evidence="2" key="1">
    <citation type="submission" date="2020-06" db="EMBL/GenBank/DDBJ databases">
        <authorList>
            <consortium name="Plant Systems Biology data submission"/>
        </authorList>
    </citation>
    <scope>NUCLEOTIDE SEQUENCE</scope>
    <source>
        <strain evidence="2">D6</strain>
    </source>
</reference>
<organism evidence="2 3">
    <name type="scientific">Seminavis robusta</name>
    <dbReference type="NCBI Taxonomy" id="568900"/>
    <lineage>
        <taxon>Eukaryota</taxon>
        <taxon>Sar</taxon>
        <taxon>Stramenopiles</taxon>
        <taxon>Ochrophyta</taxon>
        <taxon>Bacillariophyta</taxon>
        <taxon>Bacillariophyceae</taxon>
        <taxon>Bacillariophycidae</taxon>
        <taxon>Naviculales</taxon>
        <taxon>Naviculaceae</taxon>
        <taxon>Seminavis</taxon>
    </lineage>
</organism>
<dbReference type="Proteomes" id="UP001153069">
    <property type="component" value="Unassembled WGS sequence"/>
</dbReference>
<gene>
    <name evidence="2" type="ORF">SEMRO_968_G225941.1</name>
</gene>
<sequence>MTGSSCLARLESGSGSRSTDRFGRLFSSSTESLHGATMALLPFERATMTALPILQQQATPRQWHWQQASSVRRINSVRSHGEIHGRMITKLDPSLIFHRGSIGNLGDSKSFLRGGSVSVLGSQL</sequence>
<proteinExistence type="predicted"/>
<evidence type="ECO:0000313" key="2">
    <source>
        <dbReference type="EMBL" id="CAB9518850.1"/>
    </source>
</evidence>
<dbReference type="AlphaFoldDB" id="A0A9N8EEC1"/>
<name>A0A9N8EEC1_9STRA</name>
<feature type="region of interest" description="Disordered" evidence="1">
    <location>
        <begin position="1"/>
        <end position="21"/>
    </location>
</feature>
<evidence type="ECO:0000256" key="1">
    <source>
        <dbReference type="SAM" id="MobiDB-lite"/>
    </source>
</evidence>
<evidence type="ECO:0000313" key="3">
    <source>
        <dbReference type="Proteomes" id="UP001153069"/>
    </source>
</evidence>
<protein>
    <submittedName>
        <fullName evidence="2">Uncharacterized protein</fullName>
    </submittedName>
</protein>
<accession>A0A9N8EEC1</accession>
<comment type="caution">
    <text evidence="2">The sequence shown here is derived from an EMBL/GenBank/DDBJ whole genome shotgun (WGS) entry which is preliminary data.</text>
</comment>
<dbReference type="EMBL" id="CAICTM010000966">
    <property type="protein sequence ID" value="CAB9518850.1"/>
    <property type="molecule type" value="Genomic_DNA"/>
</dbReference>
<keyword evidence="3" id="KW-1185">Reference proteome</keyword>